<gene>
    <name evidence="1" type="ORF">G4958_06565</name>
</gene>
<organism evidence="1 2">
    <name type="scientific">Mediterraneibacter gnavus</name>
    <name type="common">Ruminococcus gnavus</name>
    <dbReference type="NCBI Taxonomy" id="33038"/>
    <lineage>
        <taxon>Bacteria</taxon>
        <taxon>Bacillati</taxon>
        <taxon>Bacillota</taxon>
        <taxon>Clostridia</taxon>
        <taxon>Lachnospirales</taxon>
        <taxon>Lachnospiraceae</taxon>
        <taxon>Mediterraneibacter</taxon>
    </lineage>
</organism>
<dbReference type="AlphaFoldDB" id="A0AAJ3KIE4"/>
<dbReference type="EMBL" id="JAAIRM010000008">
    <property type="protein sequence ID" value="NSI19011.1"/>
    <property type="molecule type" value="Genomic_DNA"/>
</dbReference>
<proteinExistence type="predicted"/>
<comment type="caution">
    <text evidence="1">The sequence shown here is derived from an EMBL/GenBank/DDBJ whole genome shotgun (WGS) entry which is preliminary data.</text>
</comment>
<name>A0AAJ3KIE4_MEDGN</name>
<reference evidence="1" key="2">
    <citation type="submission" date="2020-02" db="EMBL/GenBank/DDBJ databases">
        <authorList>
            <person name="Littmann E."/>
            <person name="Sorbara M."/>
        </authorList>
    </citation>
    <scope>NUCLEOTIDE SEQUENCE</scope>
    <source>
        <strain evidence="1">MSK.22.53</strain>
    </source>
</reference>
<reference evidence="1" key="1">
    <citation type="journal article" date="2020" name="Cell Host Microbe">
        <title>Functional and Genomic Variation between Human-Derived Isolates of Lachnospiraceae Reveals Inter- and Intra-Species Diversity.</title>
        <authorList>
            <person name="Sorbara M.T."/>
            <person name="Littmann E.R."/>
            <person name="Fontana E."/>
            <person name="Moody T.U."/>
            <person name="Kohout C.E."/>
            <person name="Gjonbalaj M."/>
            <person name="Eaton V."/>
            <person name="Seok R."/>
            <person name="Leiner I.M."/>
            <person name="Pamer E.G."/>
        </authorList>
    </citation>
    <scope>NUCLEOTIDE SEQUENCE</scope>
    <source>
        <strain evidence="1">MSK.22.53</strain>
    </source>
</reference>
<sequence>MSKSIEEKIIDVLFEKNRINFVMKDNLAKFLKEKYEPEIKKSKIRKSELIEVTHKYLTPATLSDFVTLDRFGLLQCDIEEILDVGKVTVKQLINTGKIRVLTTITDSRGSFSIKYHVCSIPDIIKVSECENLEPKRIVHREVHNLPQTDENIAWALYIINKSAKVSRDTKNRSYRSGDYRICNAAKTRMLSHYCLKDAVIKKLIAENRMEFVGINKQELPDGNVQYLELYKIGRFSFHLLCEDTSRYKADFILGDIHDLISADKSRDIKMTYRDAVHLLETYSGVHLTSDKD</sequence>
<dbReference type="RefSeq" id="WP_118315595.1">
    <property type="nucleotide sequence ID" value="NZ_JAAIRM010000008.1"/>
</dbReference>
<protein>
    <submittedName>
        <fullName evidence="1">Uncharacterized protein</fullName>
    </submittedName>
</protein>
<dbReference type="Proteomes" id="UP001296643">
    <property type="component" value="Unassembled WGS sequence"/>
</dbReference>
<evidence type="ECO:0000313" key="2">
    <source>
        <dbReference type="Proteomes" id="UP001296643"/>
    </source>
</evidence>
<evidence type="ECO:0000313" key="1">
    <source>
        <dbReference type="EMBL" id="NSI19011.1"/>
    </source>
</evidence>
<accession>A0AAJ3KIE4</accession>